<name>A0A1Y6LXY3_ZYMTR</name>
<dbReference type="Pfam" id="PF26335">
    <property type="entry name" value="ARB_00930_C"/>
    <property type="match status" value="1"/>
</dbReference>
<proteinExistence type="predicted"/>
<dbReference type="InterPro" id="IPR051478">
    <property type="entry name" value="Beta-lactamase-like_AB/R"/>
</dbReference>
<evidence type="ECO:0000256" key="1">
    <source>
        <dbReference type="SAM" id="SignalP"/>
    </source>
</evidence>
<dbReference type="Proteomes" id="UP000215453">
    <property type="component" value="Chromosome 12"/>
</dbReference>
<dbReference type="InterPro" id="IPR012338">
    <property type="entry name" value="Beta-lactam/transpept-like"/>
</dbReference>
<keyword evidence="1" id="KW-0732">Signal</keyword>
<evidence type="ECO:0000313" key="5">
    <source>
        <dbReference type="Proteomes" id="UP000215453"/>
    </source>
</evidence>
<dbReference type="InterPro" id="IPR001466">
    <property type="entry name" value="Beta-lactam-related"/>
</dbReference>
<feature type="chain" id="PRO_5011010777" evidence="1">
    <location>
        <begin position="21"/>
        <end position="572"/>
    </location>
</feature>
<accession>A0A1Y6LXY3</accession>
<reference evidence="4 5" key="1">
    <citation type="submission" date="2016-10" db="EMBL/GenBank/DDBJ databases">
        <authorList>
            <person name="Varghese N."/>
        </authorList>
    </citation>
    <scope>NUCLEOTIDE SEQUENCE [LARGE SCALE GENOMIC DNA]</scope>
</reference>
<dbReference type="InterPro" id="IPR058664">
    <property type="entry name" value="ARB_00930-like_C"/>
</dbReference>
<evidence type="ECO:0000259" key="3">
    <source>
        <dbReference type="Pfam" id="PF26335"/>
    </source>
</evidence>
<evidence type="ECO:0000313" key="4">
    <source>
        <dbReference type="EMBL" id="SMY29246.1"/>
    </source>
</evidence>
<gene>
    <name evidence="4" type="ORF">ZT1A5_G10693</name>
</gene>
<dbReference type="EMBL" id="LT882687">
    <property type="protein sequence ID" value="SMY29246.1"/>
    <property type="molecule type" value="Genomic_DNA"/>
</dbReference>
<protein>
    <submittedName>
        <fullName evidence="4">Uncharacterized protein</fullName>
    </submittedName>
</protein>
<dbReference type="Gene3D" id="3.40.710.10">
    <property type="entry name" value="DD-peptidase/beta-lactamase superfamily"/>
    <property type="match status" value="1"/>
</dbReference>
<feature type="domain" description="Beta-lactamase-related" evidence="2">
    <location>
        <begin position="99"/>
        <end position="412"/>
    </location>
</feature>
<dbReference type="AlphaFoldDB" id="A0A1Y6LXY3"/>
<dbReference type="PANTHER" id="PTHR22935:SF97">
    <property type="entry name" value="BETA-LACTAMASE-RELATED DOMAIN-CONTAINING PROTEIN"/>
    <property type="match status" value="1"/>
</dbReference>
<feature type="domain" description="Beta-lactamase-like ARB-00930-like C-terminal" evidence="3">
    <location>
        <begin position="429"/>
        <end position="570"/>
    </location>
</feature>
<feature type="signal peptide" evidence="1">
    <location>
        <begin position="1"/>
        <end position="20"/>
    </location>
</feature>
<organism evidence="4 5">
    <name type="scientific">Zymoseptoria tritici ST99CH_1A5</name>
    <dbReference type="NCBI Taxonomy" id="1276529"/>
    <lineage>
        <taxon>Eukaryota</taxon>
        <taxon>Fungi</taxon>
        <taxon>Dikarya</taxon>
        <taxon>Ascomycota</taxon>
        <taxon>Pezizomycotina</taxon>
        <taxon>Dothideomycetes</taxon>
        <taxon>Dothideomycetidae</taxon>
        <taxon>Mycosphaerellales</taxon>
        <taxon>Mycosphaerellaceae</taxon>
        <taxon>Zymoseptoria</taxon>
    </lineage>
</organism>
<dbReference type="Pfam" id="PF00144">
    <property type="entry name" value="Beta-lactamase"/>
    <property type="match status" value="1"/>
</dbReference>
<dbReference type="PANTHER" id="PTHR22935">
    <property type="entry name" value="PENICILLIN-BINDING PROTEIN"/>
    <property type="match status" value="1"/>
</dbReference>
<sequence>MHFSKTLITLTSLLATLAQSTQICPLLGQQWPAPSNIANESDFISAARSIDDDLNASALNGTAFNGTSFSIGLFSVTDPDIIYQYHHTDDSVKNSKDGVGQVDSRSVYRVGSISKLLTVYLFLVREGWHKLCAPVTDYLPALQKVNVTTSDLDVVVPHWSEITIGELASHLGGVAGDYGQSLDLYNLLPGAFPPLSPADTTTCQIISANGSVATCTEEEYFQAASQQQPVLESSYSPLYSNNGFAMLGLALSRSGNKSISDLFERSIAQPLNLSSTTAVNPSNASDGVIPGGLILSGWDNDLGPSGSAGGYFSTTEDMARLGRSILNSTLLPNVTTRRWFKTQSFLESFSQGLGMPWEIFRAKVDGHSMEVFTKGGDWGVYHAMIVLVPELEFGFSILTATTKGVKVDVRRDLTDLLSNTFTTAISKVAKQQTARRFAGKYMAKTLNSSLTLRTDDLPGLKVTSLISNSTDLKSVLDLALGNDTRLIPNNLYDKLSGKVGFSGVTQSPTNETEADADVSKFVTGDCLGWFTGSRLTYGNVGLEQFVFAVDGSGNATSVWSKGLRVEMKKVKG</sequence>
<dbReference type="SUPFAM" id="SSF56601">
    <property type="entry name" value="beta-lactamase/transpeptidase-like"/>
    <property type="match status" value="1"/>
</dbReference>
<evidence type="ECO:0000259" key="2">
    <source>
        <dbReference type="Pfam" id="PF00144"/>
    </source>
</evidence>